<feature type="transmembrane region" description="Helical" evidence="1">
    <location>
        <begin position="182"/>
        <end position="200"/>
    </location>
</feature>
<evidence type="ECO:0000313" key="3">
    <source>
        <dbReference type="Proteomes" id="UP000308230"/>
    </source>
</evidence>
<organism evidence="2 3">
    <name type="scientific">Exobacillus caeni</name>
    <dbReference type="NCBI Taxonomy" id="2574798"/>
    <lineage>
        <taxon>Bacteria</taxon>
        <taxon>Bacillati</taxon>
        <taxon>Bacillota</taxon>
        <taxon>Bacilli</taxon>
        <taxon>Bacillales</taxon>
        <taxon>Guptibacillaceae</taxon>
        <taxon>Exobacillus</taxon>
    </lineage>
</organism>
<dbReference type="Proteomes" id="UP000308230">
    <property type="component" value="Unassembled WGS sequence"/>
</dbReference>
<accession>A0A5R9EZV5</accession>
<feature type="transmembrane region" description="Helical" evidence="1">
    <location>
        <begin position="63"/>
        <end position="85"/>
    </location>
</feature>
<dbReference type="AlphaFoldDB" id="A0A5R9EZV5"/>
<keyword evidence="1" id="KW-0812">Transmembrane</keyword>
<feature type="transmembrane region" description="Helical" evidence="1">
    <location>
        <begin position="23"/>
        <end position="43"/>
    </location>
</feature>
<reference evidence="2 3" key="1">
    <citation type="submission" date="2019-04" db="EMBL/GenBank/DDBJ databases">
        <title>Bacillus caeni sp. nov., a bacterium isolated from mangrove sediment.</title>
        <authorList>
            <person name="Huang H."/>
            <person name="Mo K."/>
            <person name="Hu Y."/>
        </authorList>
    </citation>
    <scope>NUCLEOTIDE SEQUENCE [LARGE SCALE GENOMIC DNA]</scope>
    <source>
        <strain evidence="2 3">HB172195</strain>
    </source>
</reference>
<dbReference type="RefSeq" id="WP_171016902.1">
    <property type="nucleotide sequence ID" value="NZ_SWLG01000014.1"/>
</dbReference>
<proteinExistence type="predicted"/>
<dbReference type="EMBL" id="SWLG01000014">
    <property type="protein sequence ID" value="TLS35989.1"/>
    <property type="molecule type" value="Genomic_DNA"/>
</dbReference>
<sequence>MMYLAEARMQDVVKKQLQFKLKAYRGVFTSLIAVQVLAILFSLGGIGMSGGETENFSYEANYYSGNIVIVLTMLWGFITAVLLTTRAYRFDDFSFVTNRVSSNVSNIYFLIVSCILAGITAMLSSFLLKVLVISFVNTDAFVQASVSFPEYSTGMIGTILYIILFSALGYLVGMFTQIHKSLIVLLPVLLLSTLILSTGHPELIQNIIGFFGNENSFLVFALKTIITAVVLFGASLLVSGRMEVKQ</sequence>
<keyword evidence="1" id="KW-1133">Transmembrane helix</keyword>
<evidence type="ECO:0000313" key="2">
    <source>
        <dbReference type="EMBL" id="TLS35989.1"/>
    </source>
</evidence>
<evidence type="ECO:0000256" key="1">
    <source>
        <dbReference type="SAM" id="Phobius"/>
    </source>
</evidence>
<comment type="caution">
    <text evidence="2">The sequence shown here is derived from an EMBL/GenBank/DDBJ whole genome shotgun (WGS) entry which is preliminary data.</text>
</comment>
<keyword evidence="1" id="KW-0472">Membrane</keyword>
<keyword evidence="3" id="KW-1185">Reference proteome</keyword>
<feature type="transmembrane region" description="Helical" evidence="1">
    <location>
        <begin position="220"/>
        <end position="238"/>
    </location>
</feature>
<protein>
    <submittedName>
        <fullName evidence="2">Uncharacterized protein</fullName>
    </submittedName>
</protein>
<feature type="transmembrane region" description="Helical" evidence="1">
    <location>
        <begin position="106"/>
        <end position="135"/>
    </location>
</feature>
<gene>
    <name evidence="2" type="ORF">FCL54_17505</name>
</gene>
<feature type="transmembrane region" description="Helical" evidence="1">
    <location>
        <begin position="155"/>
        <end position="175"/>
    </location>
</feature>
<name>A0A5R9EZV5_9BACL</name>